<feature type="region of interest" description="Disordered" evidence="1">
    <location>
        <begin position="78"/>
        <end position="106"/>
    </location>
</feature>
<dbReference type="EMBL" id="KI894023">
    <property type="protein sequence ID" value="OCF23400.1"/>
    <property type="molecule type" value="Genomic_DNA"/>
</dbReference>
<evidence type="ECO:0000313" key="4">
    <source>
        <dbReference type="Proteomes" id="UP000092730"/>
    </source>
</evidence>
<accession>A0A1B9FXB2</accession>
<feature type="compositionally biased region" description="Basic and acidic residues" evidence="1">
    <location>
        <begin position="39"/>
        <end position="48"/>
    </location>
</feature>
<protein>
    <submittedName>
        <fullName evidence="2">Uncharacterized protein</fullName>
    </submittedName>
</protein>
<reference evidence="3" key="2">
    <citation type="submission" date="2013-07" db="EMBL/GenBank/DDBJ databases">
        <authorList>
            <consortium name="The Broad Institute Genome Sequencing Platform"/>
            <person name="Cuomo C."/>
            <person name="Litvintseva A."/>
            <person name="Chen Y."/>
            <person name="Heitman J."/>
            <person name="Sun S."/>
            <person name="Springer D."/>
            <person name="Dromer F."/>
            <person name="Young S.K."/>
            <person name="Zeng Q."/>
            <person name="Gargeya S."/>
            <person name="Fitzgerald M."/>
            <person name="Abouelleil A."/>
            <person name="Alvarado L."/>
            <person name="Berlin A.M."/>
            <person name="Chapman S.B."/>
            <person name="Dewar J."/>
            <person name="Goldberg J."/>
            <person name="Griggs A."/>
            <person name="Gujja S."/>
            <person name="Hansen M."/>
            <person name="Howarth C."/>
            <person name="Imamovic A."/>
            <person name="Larimer J."/>
            <person name="McCowan C."/>
            <person name="Murphy C."/>
            <person name="Pearson M."/>
            <person name="Priest M."/>
            <person name="Roberts A."/>
            <person name="Saif S."/>
            <person name="Shea T."/>
            <person name="Sykes S."/>
            <person name="Wortman J."/>
            <person name="Nusbaum C."/>
            <person name="Birren B."/>
        </authorList>
    </citation>
    <scope>NUCLEOTIDE SEQUENCE</scope>
    <source>
        <strain evidence="3">CBS 10118</strain>
    </source>
</reference>
<evidence type="ECO:0000313" key="3">
    <source>
        <dbReference type="EMBL" id="WVW85839.1"/>
    </source>
</evidence>
<feature type="region of interest" description="Disordered" evidence="1">
    <location>
        <begin position="12"/>
        <end position="54"/>
    </location>
</feature>
<dbReference type="EMBL" id="CP144546">
    <property type="protein sequence ID" value="WVW85839.1"/>
    <property type="molecule type" value="Genomic_DNA"/>
</dbReference>
<organism evidence="2">
    <name type="scientific">Kwoniella bestiolae CBS 10118</name>
    <dbReference type="NCBI Taxonomy" id="1296100"/>
    <lineage>
        <taxon>Eukaryota</taxon>
        <taxon>Fungi</taxon>
        <taxon>Dikarya</taxon>
        <taxon>Basidiomycota</taxon>
        <taxon>Agaricomycotina</taxon>
        <taxon>Tremellomycetes</taxon>
        <taxon>Tremellales</taxon>
        <taxon>Cryptococcaceae</taxon>
        <taxon>Kwoniella</taxon>
    </lineage>
</organism>
<proteinExistence type="predicted"/>
<dbReference type="Proteomes" id="UP000092730">
    <property type="component" value="Chromosome 6"/>
</dbReference>
<feature type="compositionally biased region" description="Polar residues" evidence="1">
    <location>
        <begin position="14"/>
        <end position="27"/>
    </location>
</feature>
<dbReference type="VEuPathDB" id="FungiDB:I302_06381"/>
<sequence length="182" mass="20200">MSIEYFEYLDPSAYQVSQPGSNESSTPLGGRGPGASERSNADTHDRSRSGRSTSFLARAKDTTLSFFKSCIAKRRGKPTDTATCLATRTDDPPTYQEATRGPTPWYVENPTSNLGIPRALRLDWPPFLGFPSIYNRPDPRSMGDDSARVLRLLLQGTSWNTSHISLPGRAERLEIFNDDDPE</sequence>
<reference evidence="2" key="3">
    <citation type="submission" date="2014-01" db="EMBL/GenBank/DDBJ databases">
        <title>Evolution of pathogenesis and genome organization in the Tremellales.</title>
        <authorList>
            <person name="Cuomo C."/>
            <person name="Litvintseva A."/>
            <person name="Heitman J."/>
            <person name="Chen Y."/>
            <person name="Sun S."/>
            <person name="Springer D."/>
            <person name="Dromer F."/>
            <person name="Young S."/>
            <person name="Zeng Q."/>
            <person name="Chapman S."/>
            <person name="Gujja S."/>
            <person name="Saif S."/>
            <person name="Birren B."/>
        </authorList>
    </citation>
    <scope>NUCLEOTIDE SEQUENCE</scope>
    <source>
        <strain evidence="2">CBS 10118</strain>
    </source>
</reference>
<reference evidence="3" key="4">
    <citation type="submission" date="2024-02" db="EMBL/GenBank/DDBJ databases">
        <title>Comparative genomics of Cryptococcus and Kwoniella reveals pathogenesis evolution and contrasting modes of karyotype evolution via chromosome fusion or intercentromeric recombination.</title>
        <authorList>
            <person name="Coelho M.A."/>
            <person name="David-Palma M."/>
            <person name="Shea T."/>
            <person name="Bowers K."/>
            <person name="McGinley-Smith S."/>
            <person name="Mohammad A.W."/>
            <person name="Gnirke A."/>
            <person name="Yurkov A.M."/>
            <person name="Nowrousian M."/>
            <person name="Sun S."/>
            <person name="Cuomo C.A."/>
            <person name="Heitman J."/>
        </authorList>
    </citation>
    <scope>NUCLEOTIDE SEQUENCE</scope>
    <source>
        <strain evidence="3">CBS 10118</strain>
    </source>
</reference>
<dbReference type="GeneID" id="30210780"/>
<dbReference type="AlphaFoldDB" id="A0A1B9FXB2"/>
<dbReference type="KEGG" id="kbi:30210780"/>
<name>A0A1B9FXB2_9TREE</name>
<evidence type="ECO:0000256" key="1">
    <source>
        <dbReference type="SAM" id="MobiDB-lite"/>
    </source>
</evidence>
<reference evidence="2" key="1">
    <citation type="submission" date="2013-07" db="EMBL/GenBank/DDBJ databases">
        <title>The Genome Sequence of Cryptococcus bestiolae CBS10118.</title>
        <authorList>
            <consortium name="The Broad Institute Genome Sequencing Platform"/>
            <person name="Cuomo C."/>
            <person name="Litvintseva A."/>
            <person name="Chen Y."/>
            <person name="Heitman J."/>
            <person name="Sun S."/>
            <person name="Springer D."/>
            <person name="Dromer F."/>
            <person name="Young S.K."/>
            <person name="Zeng Q."/>
            <person name="Gargeya S."/>
            <person name="Fitzgerald M."/>
            <person name="Abouelleil A."/>
            <person name="Alvarado L."/>
            <person name="Berlin A.M."/>
            <person name="Chapman S.B."/>
            <person name="Dewar J."/>
            <person name="Goldberg J."/>
            <person name="Griggs A."/>
            <person name="Gujja S."/>
            <person name="Hansen M."/>
            <person name="Howarth C."/>
            <person name="Imamovic A."/>
            <person name="Larimer J."/>
            <person name="McCowan C."/>
            <person name="Murphy C."/>
            <person name="Pearson M."/>
            <person name="Priest M."/>
            <person name="Roberts A."/>
            <person name="Saif S."/>
            <person name="Shea T."/>
            <person name="Sykes S."/>
            <person name="Wortman J."/>
            <person name="Nusbaum C."/>
            <person name="Birren B."/>
        </authorList>
    </citation>
    <scope>NUCLEOTIDE SEQUENCE [LARGE SCALE GENOMIC DNA]</scope>
    <source>
        <strain evidence="2">CBS 10118</strain>
    </source>
</reference>
<evidence type="ECO:0000313" key="2">
    <source>
        <dbReference type="EMBL" id="OCF23400.1"/>
    </source>
</evidence>
<dbReference type="RefSeq" id="XP_019044470.1">
    <property type="nucleotide sequence ID" value="XM_019192993.1"/>
</dbReference>
<keyword evidence="4" id="KW-1185">Reference proteome</keyword>
<gene>
    <name evidence="2" type="ORF">I302_06381</name>
    <name evidence="3" type="ORF">I302_107877</name>
</gene>